<reference evidence="2" key="1">
    <citation type="submission" date="2016-11" db="UniProtKB">
        <authorList>
            <consortium name="WormBaseParasite"/>
        </authorList>
    </citation>
    <scope>IDENTIFICATION</scope>
</reference>
<proteinExistence type="predicted"/>
<dbReference type="WBParaSite" id="L893_g15667.t1">
    <property type="protein sequence ID" value="L893_g15667.t1"/>
    <property type="gene ID" value="L893_g15667"/>
</dbReference>
<organism evidence="1 2">
    <name type="scientific">Steinernema glaseri</name>
    <dbReference type="NCBI Taxonomy" id="37863"/>
    <lineage>
        <taxon>Eukaryota</taxon>
        <taxon>Metazoa</taxon>
        <taxon>Ecdysozoa</taxon>
        <taxon>Nematoda</taxon>
        <taxon>Chromadorea</taxon>
        <taxon>Rhabditida</taxon>
        <taxon>Tylenchina</taxon>
        <taxon>Panagrolaimomorpha</taxon>
        <taxon>Strongyloidoidea</taxon>
        <taxon>Steinernematidae</taxon>
        <taxon>Steinernema</taxon>
    </lineage>
</organism>
<keyword evidence="1" id="KW-1185">Reference proteome</keyword>
<evidence type="ECO:0000313" key="2">
    <source>
        <dbReference type="WBParaSite" id="L893_g15667.t1"/>
    </source>
</evidence>
<accession>A0A1I7YEW5</accession>
<name>A0A1I7YEW5_9BILA</name>
<dbReference type="AlphaFoldDB" id="A0A1I7YEW5"/>
<sequence length="256" mass="28965">MDFRPVHLCFSHLAKECFLDVPTCTTEVIETPSLYHFGAGAVPIPVYCADSKPFDLRSALENTVQCPVRYISKVPPTMVTDNYCFVVDGDIVSLEDITHESATWWKDTSNATKYYSSEDLMRTFNQISVLTSRGEIRSAYKTLKKGGGMKNVDLDKVFKVQRYFSYWKTCKSFHRIISVVSPVTKEGEAASGFQKRIFIQYLWRTDRAVDRQRVANEYILRSTSKSHVGASLSTASVSPQHRKSRASLASVCPPFE</sequence>
<dbReference type="Proteomes" id="UP000095287">
    <property type="component" value="Unplaced"/>
</dbReference>
<evidence type="ECO:0000313" key="1">
    <source>
        <dbReference type="Proteomes" id="UP000095287"/>
    </source>
</evidence>
<protein>
    <submittedName>
        <fullName evidence="2">Uncharacterized protein</fullName>
    </submittedName>
</protein>